<accession>A0A1F5EMF3</accession>
<dbReference type="PANTHER" id="PTHR12534:SF0">
    <property type="entry name" value="SMALL RIBOSOMAL SUBUNIT PROTEIN US2M"/>
    <property type="match status" value="1"/>
</dbReference>
<dbReference type="PANTHER" id="PTHR12534">
    <property type="entry name" value="30S RIBOSOMAL PROTEIN S2 PROKARYOTIC AND ORGANELLAR"/>
    <property type="match status" value="1"/>
</dbReference>
<evidence type="ECO:0000313" key="8">
    <source>
        <dbReference type="Proteomes" id="UP000186670"/>
    </source>
</evidence>
<dbReference type="NCBIfam" id="TIGR01011">
    <property type="entry name" value="rpsB_bact"/>
    <property type="match status" value="1"/>
</dbReference>
<dbReference type="HAMAP" id="MF_00291_B">
    <property type="entry name" value="Ribosomal_uS2_B"/>
    <property type="match status" value="1"/>
</dbReference>
<dbReference type="CDD" id="cd01425">
    <property type="entry name" value="RPS2"/>
    <property type="match status" value="1"/>
</dbReference>
<evidence type="ECO:0000256" key="6">
    <source>
        <dbReference type="RuleBase" id="RU003631"/>
    </source>
</evidence>
<dbReference type="InterPro" id="IPR018130">
    <property type="entry name" value="Ribosomal_uS2_CS"/>
</dbReference>
<dbReference type="GO" id="GO:0006412">
    <property type="term" value="P:translation"/>
    <property type="evidence" value="ECO:0007669"/>
    <property type="project" value="UniProtKB-UniRule"/>
</dbReference>
<evidence type="ECO:0000256" key="2">
    <source>
        <dbReference type="ARBA" id="ARBA00022980"/>
    </source>
</evidence>
<dbReference type="GO" id="GO:0022627">
    <property type="term" value="C:cytosolic small ribosomal subunit"/>
    <property type="evidence" value="ECO:0007669"/>
    <property type="project" value="TreeGrafter"/>
</dbReference>
<dbReference type="Gene3D" id="1.10.287.610">
    <property type="entry name" value="Helix hairpin bin"/>
    <property type="match status" value="1"/>
</dbReference>
<comment type="caution">
    <text evidence="7">The sequence shown here is derived from an EMBL/GenBank/DDBJ whole genome shotgun (WGS) entry which is preliminary data.</text>
</comment>
<dbReference type="InterPro" id="IPR023591">
    <property type="entry name" value="Ribosomal_uS2_flav_dom_sf"/>
</dbReference>
<keyword evidence="3 5" id="KW-0687">Ribonucleoprotein</keyword>
<dbReference type="Gene3D" id="3.40.50.10490">
    <property type="entry name" value="Glucose-6-phosphate isomerase like protein, domain 1"/>
    <property type="match status" value="1"/>
</dbReference>
<dbReference type="SUPFAM" id="SSF52313">
    <property type="entry name" value="Ribosomal protein S2"/>
    <property type="match status" value="1"/>
</dbReference>
<evidence type="ECO:0000256" key="5">
    <source>
        <dbReference type="HAMAP-Rule" id="MF_00291"/>
    </source>
</evidence>
<dbReference type="EMBL" id="MEZZ01000033">
    <property type="protein sequence ID" value="OGD68416.1"/>
    <property type="molecule type" value="Genomic_DNA"/>
</dbReference>
<organism evidence="7 8">
    <name type="scientific">Candidatus Campbellbacteria bacterium RIFCSPHIGHO2_01_FULL_34_10</name>
    <dbReference type="NCBI Taxonomy" id="1797577"/>
    <lineage>
        <taxon>Bacteria</taxon>
        <taxon>Candidatus Campbelliibacteriota</taxon>
    </lineage>
</organism>
<protein>
    <recommendedName>
        <fullName evidence="4 5">Small ribosomal subunit protein uS2</fullName>
    </recommendedName>
</protein>
<dbReference type="AlphaFoldDB" id="A0A1F5EMF3"/>
<dbReference type="InterPro" id="IPR001865">
    <property type="entry name" value="Ribosomal_uS2"/>
</dbReference>
<comment type="similarity">
    <text evidence="1 5 6">Belongs to the universal ribosomal protein uS2 family.</text>
</comment>
<evidence type="ECO:0000313" key="7">
    <source>
        <dbReference type="EMBL" id="OGD68416.1"/>
    </source>
</evidence>
<evidence type="ECO:0000256" key="4">
    <source>
        <dbReference type="ARBA" id="ARBA00035256"/>
    </source>
</evidence>
<proteinExistence type="inferred from homology"/>
<dbReference type="Proteomes" id="UP000186670">
    <property type="component" value="Unassembled WGS sequence"/>
</dbReference>
<dbReference type="PRINTS" id="PR00395">
    <property type="entry name" value="RIBOSOMALS2"/>
</dbReference>
<keyword evidence="2 5" id="KW-0689">Ribosomal protein</keyword>
<dbReference type="InterPro" id="IPR005706">
    <property type="entry name" value="Ribosomal_uS2_bac/mit/plastid"/>
</dbReference>
<gene>
    <name evidence="5" type="primary">rpsB</name>
    <name evidence="7" type="ORF">A2811_02175</name>
</gene>
<dbReference type="PROSITE" id="PS00963">
    <property type="entry name" value="RIBOSOMAL_S2_2"/>
    <property type="match status" value="1"/>
</dbReference>
<evidence type="ECO:0000256" key="1">
    <source>
        <dbReference type="ARBA" id="ARBA00006242"/>
    </source>
</evidence>
<dbReference type="Pfam" id="PF00318">
    <property type="entry name" value="Ribosomal_S2"/>
    <property type="match status" value="1"/>
</dbReference>
<name>A0A1F5EMF3_9BACT</name>
<reference evidence="7 8" key="1">
    <citation type="journal article" date="2016" name="Nat. Commun.">
        <title>Thousands of microbial genomes shed light on interconnected biogeochemical processes in an aquifer system.</title>
        <authorList>
            <person name="Anantharaman K."/>
            <person name="Brown C.T."/>
            <person name="Hug L.A."/>
            <person name="Sharon I."/>
            <person name="Castelle C.J."/>
            <person name="Probst A.J."/>
            <person name="Thomas B.C."/>
            <person name="Singh A."/>
            <person name="Wilkins M.J."/>
            <person name="Karaoz U."/>
            <person name="Brodie E.L."/>
            <person name="Williams K.H."/>
            <person name="Hubbard S.S."/>
            <person name="Banfield J.F."/>
        </authorList>
    </citation>
    <scope>NUCLEOTIDE SEQUENCE [LARGE SCALE GENOMIC DNA]</scope>
</reference>
<evidence type="ECO:0000256" key="3">
    <source>
        <dbReference type="ARBA" id="ARBA00023274"/>
    </source>
</evidence>
<dbReference type="GO" id="GO:0003735">
    <property type="term" value="F:structural constituent of ribosome"/>
    <property type="evidence" value="ECO:0007669"/>
    <property type="project" value="InterPro"/>
</dbReference>
<sequence length="240" mass="26811">MENIIDKMFKVGAHFGYSKTKRHPSVKKFIFGAKNRVEIFDLEKTVKSLEDTKIFVRDLASSGKQILFVSSKSEAKEAVEIGASSIGAPFVAGRWIGGTLTNATEIRKRVSKYQKLLNDKDKGLLTKYTKKERLLIDRDIEKLSRKFSGLTSLEGMPSALFVVDPKKEEIAVKEAFEKNIPVIALANSDCNIKGIKYPIAANDSSRSSIQFFMDEIVGAYNEGKKNAPKKVVEDKKVISR</sequence>